<evidence type="ECO:0000256" key="1">
    <source>
        <dbReference type="SAM" id="MobiDB-lite"/>
    </source>
</evidence>
<keyword evidence="3" id="KW-1185">Reference proteome</keyword>
<name>A0A0F4YP34_RASE3</name>
<dbReference type="GeneID" id="25318486"/>
<proteinExistence type="predicted"/>
<evidence type="ECO:0000313" key="2">
    <source>
        <dbReference type="EMBL" id="KKA19850.1"/>
    </source>
</evidence>
<feature type="region of interest" description="Disordered" evidence="1">
    <location>
        <begin position="137"/>
        <end position="172"/>
    </location>
</feature>
<comment type="caution">
    <text evidence="2">The sequence shown here is derived from an EMBL/GenBank/DDBJ whole genome shotgun (WGS) entry which is preliminary data.</text>
</comment>
<dbReference type="RefSeq" id="XP_013326462.1">
    <property type="nucleotide sequence ID" value="XM_013471008.1"/>
</dbReference>
<sequence length="172" mass="19826">MSGLSDRRSVDNRRRKSEWRLRAEAKQVSQSDLKERDSAYTRVNFKETRKRRMFVREEVKRSTRGAAIEVWLVTCSGETIDSLLALFLDIGNCIDIEEGVGHEGRDLCTESGRNSLGLLFPIGKEPLLRDPIRMTLPKERKGQPRMTGGRKQIKKEKKDELDILVNNRDPNQ</sequence>
<reference evidence="2 3" key="1">
    <citation type="submission" date="2015-04" db="EMBL/GenBank/DDBJ databases">
        <authorList>
            <person name="Heijne W.H."/>
            <person name="Fedorova N.D."/>
            <person name="Nierman W.C."/>
            <person name="Vollebregt A.W."/>
            <person name="Zhao Z."/>
            <person name="Wu L."/>
            <person name="Kumar M."/>
            <person name="Stam H."/>
            <person name="van den Berg M.A."/>
            <person name="Pel H.J."/>
        </authorList>
    </citation>
    <scope>NUCLEOTIDE SEQUENCE [LARGE SCALE GENOMIC DNA]</scope>
    <source>
        <strain evidence="2 3">CBS 393.64</strain>
    </source>
</reference>
<accession>A0A0F4YP34</accession>
<evidence type="ECO:0000313" key="3">
    <source>
        <dbReference type="Proteomes" id="UP000053958"/>
    </source>
</evidence>
<dbReference type="Proteomes" id="UP000053958">
    <property type="component" value="Unassembled WGS sequence"/>
</dbReference>
<protein>
    <submittedName>
        <fullName evidence="2">Uncharacterized protein</fullName>
    </submittedName>
</protein>
<dbReference type="AlphaFoldDB" id="A0A0F4YP34"/>
<organism evidence="2 3">
    <name type="scientific">Rasamsonia emersonii (strain ATCC 16479 / CBS 393.64 / IMI 116815)</name>
    <dbReference type="NCBI Taxonomy" id="1408163"/>
    <lineage>
        <taxon>Eukaryota</taxon>
        <taxon>Fungi</taxon>
        <taxon>Dikarya</taxon>
        <taxon>Ascomycota</taxon>
        <taxon>Pezizomycotina</taxon>
        <taxon>Eurotiomycetes</taxon>
        <taxon>Eurotiomycetidae</taxon>
        <taxon>Eurotiales</taxon>
        <taxon>Trichocomaceae</taxon>
        <taxon>Rasamsonia</taxon>
    </lineage>
</organism>
<dbReference type="EMBL" id="LASV01000311">
    <property type="protein sequence ID" value="KKA19850.1"/>
    <property type="molecule type" value="Genomic_DNA"/>
</dbReference>
<gene>
    <name evidence="2" type="ORF">T310_6174</name>
</gene>